<accession>A0AAD6SD85</accession>
<sequence>MDPRLPPELERQIFETTALAHRVMIPTLLRVARRTHVWIEPLLYRILGPDVRRGRDMFRVIRVFLNTKPPRFFSDAVRHLHLPPASHLTQGQARRLASLSIHLVDFAAGGFSSEPGLLPILARLHIRHLSISLGQMFSVTGASRGIDFHHQVFNSVTHLTVYDRPDDFIYIGIPTLPALTHLSMKKTVLWGALHTLLTKCTRLQVFINVWPPSEIRSVRGLMVPSPDPRFVMVAFDDYWADWKAGAEGQLDLWAMAEDFIAQKRRGDIPEGQSFMDHRM</sequence>
<evidence type="ECO:0000313" key="2">
    <source>
        <dbReference type="Proteomes" id="UP001218188"/>
    </source>
</evidence>
<gene>
    <name evidence="1" type="ORF">C8F04DRAFT_126711</name>
</gene>
<evidence type="ECO:0000313" key="1">
    <source>
        <dbReference type="EMBL" id="KAJ7025804.1"/>
    </source>
</evidence>
<keyword evidence="2" id="KW-1185">Reference proteome</keyword>
<dbReference type="AlphaFoldDB" id="A0AAD6SD85"/>
<reference evidence="1" key="1">
    <citation type="submission" date="2023-03" db="EMBL/GenBank/DDBJ databases">
        <title>Massive genome expansion in bonnet fungi (Mycena s.s.) driven by repeated elements and novel gene families across ecological guilds.</title>
        <authorList>
            <consortium name="Lawrence Berkeley National Laboratory"/>
            <person name="Harder C.B."/>
            <person name="Miyauchi S."/>
            <person name="Viragh M."/>
            <person name="Kuo A."/>
            <person name="Thoen E."/>
            <person name="Andreopoulos B."/>
            <person name="Lu D."/>
            <person name="Skrede I."/>
            <person name="Drula E."/>
            <person name="Henrissat B."/>
            <person name="Morin E."/>
            <person name="Kohler A."/>
            <person name="Barry K."/>
            <person name="LaButti K."/>
            <person name="Morin E."/>
            <person name="Salamov A."/>
            <person name="Lipzen A."/>
            <person name="Mereny Z."/>
            <person name="Hegedus B."/>
            <person name="Baldrian P."/>
            <person name="Stursova M."/>
            <person name="Weitz H."/>
            <person name="Taylor A."/>
            <person name="Grigoriev I.V."/>
            <person name="Nagy L.G."/>
            <person name="Martin F."/>
            <person name="Kauserud H."/>
        </authorList>
    </citation>
    <scope>NUCLEOTIDE SEQUENCE</scope>
    <source>
        <strain evidence="1">CBHHK200</strain>
    </source>
</reference>
<comment type="caution">
    <text evidence="1">The sequence shown here is derived from an EMBL/GenBank/DDBJ whole genome shotgun (WGS) entry which is preliminary data.</text>
</comment>
<protein>
    <submittedName>
        <fullName evidence="1">Uncharacterized protein</fullName>
    </submittedName>
</protein>
<proteinExistence type="predicted"/>
<organism evidence="1 2">
    <name type="scientific">Mycena alexandri</name>
    <dbReference type="NCBI Taxonomy" id="1745969"/>
    <lineage>
        <taxon>Eukaryota</taxon>
        <taxon>Fungi</taxon>
        <taxon>Dikarya</taxon>
        <taxon>Basidiomycota</taxon>
        <taxon>Agaricomycotina</taxon>
        <taxon>Agaricomycetes</taxon>
        <taxon>Agaricomycetidae</taxon>
        <taxon>Agaricales</taxon>
        <taxon>Marasmiineae</taxon>
        <taxon>Mycenaceae</taxon>
        <taxon>Mycena</taxon>
    </lineage>
</organism>
<name>A0AAD6SD85_9AGAR</name>
<dbReference type="EMBL" id="JARJCM010000148">
    <property type="protein sequence ID" value="KAJ7025804.1"/>
    <property type="molecule type" value="Genomic_DNA"/>
</dbReference>
<dbReference type="Proteomes" id="UP001218188">
    <property type="component" value="Unassembled WGS sequence"/>
</dbReference>